<evidence type="ECO:0000313" key="4">
    <source>
        <dbReference type="Proteomes" id="UP000695264"/>
    </source>
</evidence>
<feature type="compositionally biased region" description="Low complexity" evidence="1">
    <location>
        <begin position="119"/>
        <end position="134"/>
    </location>
</feature>
<feature type="region of interest" description="Disordered" evidence="1">
    <location>
        <begin position="262"/>
        <end position="284"/>
    </location>
</feature>
<dbReference type="InterPro" id="IPR001387">
    <property type="entry name" value="Cro/C1-type_HTH"/>
</dbReference>
<dbReference type="InterPro" id="IPR021224">
    <property type="entry name" value="DUF2690"/>
</dbReference>
<keyword evidence="4" id="KW-1185">Reference proteome</keyword>
<gene>
    <name evidence="3" type="ORF">HCK00_09005</name>
</gene>
<dbReference type="RefSeq" id="WP_168101267.1">
    <property type="nucleotide sequence ID" value="NZ_JAATEN010000005.1"/>
</dbReference>
<reference evidence="3 4" key="1">
    <citation type="submission" date="2020-03" db="EMBL/GenBank/DDBJ databases">
        <title>WGS of actinomycetes isolated from Thailand.</title>
        <authorList>
            <person name="Thawai C."/>
        </authorList>
    </citation>
    <scope>NUCLEOTIDE SEQUENCE [LARGE SCALE GENOMIC DNA]</scope>
    <source>
        <strain evidence="3 4">PLAI 1-29</strain>
    </source>
</reference>
<feature type="compositionally biased region" description="Gly residues" evidence="1">
    <location>
        <begin position="420"/>
        <end position="440"/>
    </location>
</feature>
<accession>A0ABX1BSG0</accession>
<evidence type="ECO:0000256" key="1">
    <source>
        <dbReference type="SAM" id="MobiDB-lite"/>
    </source>
</evidence>
<feature type="domain" description="HTH cro/C1-type" evidence="2">
    <location>
        <begin position="21"/>
        <end position="76"/>
    </location>
</feature>
<feature type="compositionally biased region" description="Low complexity" evidence="1">
    <location>
        <begin position="186"/>
        <end position="207"/>
    </location>
</feature>
<dbReference type="InterPro" id="IPR010982">
    <property type="entry name" value="Lambda_DNA-bd_dom_sf"/>
</dbReference>
<dbReference type="SUPFAM" id="SSF47413">
    <property type="entry name" value="lambda repressor-like DNA-binding domains"/>
    <property type="match status" value="1"/>
</dbReference>
<dbReference type="CDD" id="cd00093">
    <property type="entry name" value="HTH_XRE"/>
    <property type="match status" value="1"/>
</dbReference>
<protein>
    <submittedName>
        <fullName evidence="3">DUF2690 domain-containing protein</fullName>
    </submittedName>
</protein>
<comment type="caution">
    <text evidence="3">The sequence shown here is derived from an EMBL/GenBank/DDBJ whole genome shotgun (WGS) entry which is preliminary data.</text>
</comment>
<name>A0ABX1BSG0_9ACTN</name>
<feature type="region of interest" description="Disordered" evidence="1">
    <location>
        <begin position="392"/>
        <end position="440"/>
    </location>
</feature>
<dbReference type="Pfam" id="PF13560">
    <property type="entry name" value="HTH_31"/>
    <property type="match status" value="1"/>
</dbReference>
<proteinExistence type="predicted"/>
<dbReference type="Pfam" id="PF10901">
    <property type="entry name" value="DUF2690"/>
    <property type="match status" value="1"/>
</dbReference>
<dbReference type="SMART" id="SM00530">
    <property type="entry name" value="HTH_XRE"/>
    <property type="match status" value="1"/>
</dbReference>
<feature type="compositionally biased region" description="Low complexity" evidence="1">
    <location>
        <begin position="156"/>
        <end position="173"/>
    </location>
</feature>
<evidence type="ECO:0000313" key="3">
    <source>
        <dbReference type="EMBL" id="NJQ00675.1"/>
    </source>
</evidence>
<dbReference type="Proteomes" id="UP000695264">
    <property type="component" value="Unassembled WGS sequence"/>
</dbReference>
<evidence type="ECO:0000259" key="2">
    <source>
        <dbReference type="SMART" id="SM00530"/>
    </source>
</evidence>
<feature type="compositionally biased region" description="Low complexity" evidence="1">
    <location>
        <begin position="223"/>
        <end position="232"/>
    </location>
</feature>
<feature type="compositionally biased region" description="Gly residues" evidence="1">
    <location>
        <begin position="208"/>
        <end position="218"/>
    </location>
</feature>
<organism evidence="3 4">
    <name type="scientific">Streptomyces zingiberis</name>
    <dbReference type="NCBI Taxonomy" id="2053010"/>
    <lineage>
        <taxon>Bacteria</taxon>
        <taxon>Bacillati</taxon>
        <taxon>Actinomycetota</taxon>
        <taxon>Actinomycetes</taxon>
        <taxon>Kitasatosporales</taxon>
        <taxon>Streptomycetaceae</taxon>
        <taxon>Streptomyces</taxon>
    </lineage>
</organism>
<dbReference type="EMBL" id="JAATEN010000005">
    <property type="protein sequence ID" value="NJQ00675.1"/>
    <property type="molecule type" value="Genomic_DNA"/>
</dbReference>
<sequence length="440" mass="43157">MPRWKVLPEELDPPIRELAGQLRRIVELSGLGVAAVADRTGYSKTSWDRYLNGRLLPPLEAVVELAEVTGYARAPLTELWERAEEAWSRGGPGEGFGADGKEPQPCPTADIGNTTAPDGARQAGPSGPSGSSAPRPAPGTPPVVTRSVPAAPGPGPAAHSGPAVASGAPAYSGDTLALGTRGGREPASGAASATASGSRPASPPASGGSPGDGTPGGGRHGHAAPAFPPGSRGRRALLTGGALAACLVLATGAFVMLGAGGDGSAGGKAAVTTSPPASPRPELPEGVKCLGDSCTGEDPEEQGCGGENARTVTEARVGTAFVEMRHSGICQVVWARITEAAPGDTVRVSAGERSESSEVAAQEDTQPAATEAFTRMVGVEKLADAQVCATTAAGQKGCARPDPSATGSPEAGETAPPGDGTAGDGAVGDGAVGDGAGGGA</sequence>
<feature type="region of interest" description="Disordered" evidence="1">
    <location>
        <begin position="85"/>
        <end position="232"/>
    </location>
</feature>